<comment type="caution">
    <text evidence="1">The sequence shown here is derived from an EMBL/GenBank/DDBJ whole genome shotgun (WGS) entry which is preliminary data.</text>
</comment>
<proteinExistence type="predicted"/>
<dbReference type="InterPro" id="IPR036291">
    <property type="entry name" value="NAD(P)-bd_dom_sf"/>
</dbReference>
<protein>
    <submittedName>
        <fullName evidence="1">Uncharacterized protein</fullName>
    </submittedName>
</protein>
<dbReference type="EMBL" id="LZYB01000006">
    <property type="protein sequence ID" value="OBV10329.1"/>
    <property type="molecule type" value="Genomic_DNA"/>
</dbReference>
<reference evidence="1 2" key="1">
    <citation type="submission" date="2016-06" db="EMBL/GenBank/DDBJ databases">
        <title>Genome sequence of Porphyrobacter dokdonensis DSW-74.</title>
        <authorList>
            <person name="Kim J.F."/>
            <person name="Song J.Y."/>
        </authorList>
    </citation>
    <scope>NUCLEOTIDE SEQUENCE [LARGE SCALE GENOMIC DNA]</scope>
    <source>
        <strain evidence="1 2">DSW-74</strain>
    </source>
</reference>
<dbReference type="Proteomes" id="UP000092484">
    <property type="component" value="Unassembled WGS sequence"/>
</dbReference>
<evidence type="ECO:0000313" key="2">
    <source>
        <dbReference type="Proteomes" id="UP000092484"/>
    </source>
</evidence>
<dbReference type="STRING" id="1300349.I603_2291"/>
<name>A0A1A7BCW5_9SPHN</name>
<gene>
    <name evidence="1" type="ORF">I603_2291</name>
</gene>
<dbReference type="SUPFAM" id="SSF51735">
    <property type="entry name" value="NAD(P)-binding Rossmann-fold domains"/>
    <property type="match status" value="1"/>
</dbReference>
<sequence length="326" mass="34929">MESFGNAHHDTGLIGHSGFVGGAVLRQTGFDACYNSTTIATIEGQAFGTLICAAAPGSMFEANRSPERDAAQIDGLIARLATIRAERFVLISSIAVLADFAGSNDEGTQAFQQDLAYGRHRRALEAFVESHFASSLIVRLPALFGHGLRKNFLFDLMNPVPSLLTEAKRDALTEALDPALAAWAASLYAPDAVTGLLKLDRAALNADRRRAALEDAVTALGASATQFHHPDTTYQYYSIDRLWQDIGIALGAGLSHLHLVAEPLTAAAIHARLTGRAMPDTPARMHREDMRTRHAGLWGADGPYQFSAAATLDQLAAFYASERAAA</sequence>
<organism evidence="1 2">
    <name type="scientific">Erythrobacter dokdonensis DSW-74</name>
    <dbReference type="NCBI Taxonomy" id="1300349"/>
    <lineage>
        <taxon>Bacteria</taxon>
        <taxon>Pseudomonadati</taxon>
        <taxon>Pseudomonadota</taxon>
        <taxon>Alphaproteobacteria</taxon>
        <taxon>Sphingomonadales</taxon>
        <taxon>Erythrobacteraceae</taxon>
        <taxon>Erythrobacter/Porphyrobacter group</taxon>
        <taxon>Erythrobacter</taxon>
    </lineage>
</organism>
<keyword evidence="2" id="KW-1185">Reference proteome</keyword>
<dbReference type="AlphaFoldDB" id="A0A1A7BCW5"/>
<evidence type="ECO:0000313" key="1">
    <source>
        <dbReference type="EMBL" id="OBV10329.1"/>
    </source>
</evidence>
<dbReference type="Gene3D" id="3.40.50.720">
    <property type="entry name" value="NAD(P)-binding Rossmann-like Domain"/>
    <property type="match status" value="1"/>
</dbReference>
<accession>A0A1A7BCW5</accession>
<dbReference type="RefSeq" id="WP_068865132.1">
    <property type="nucleotide sequence ID" value="NZ_LZYB01000006.1"/>
</dbReference>